<evidence type="ECO:0000256" key="2">
    <source>
        <dbReference type="ARBA" id="ARBA00022723"/>
    </source>
</evidence>
<evidence type="ECO:0000313" key="8">
    <source>
        <dbReference type="Proteomes" id="UP001567538"/>
    </source>
</evidence>
<keyword evidence="3" id="KW-0560">Oxidoreductase</keyword>
<dbReference type="Pfam" id="PF14226">
    <property type="entry name" value="DIOX_N"/>
    <property type="match status" value="1"/>
</dbReference>
<protein>
    <submittedName>
        <fullName evidence="7">1-aminocyclopropane-1-carboxylate oxidase 3-like</fullName>
    </submittedName>
</protein>
<name>A0ABD1FXN5_SALDI</name>
<dbReference type="InterPro" id="IPR044861">
    <property type="entry name" value="IPNS-like_FE2OG_OXY"/>
</dbReference>
<dbReference type="PANTHER" id="PTHR10209:SF859">
    <property type="entry name" value="OS03G0690500 PROTEIN"/>
    <property type="match status" value="1"/>
</dbReference>
<organism evidence="7 8">
    <name type="scientific">Salvia divinorum</name>
    <name type="common">Maria pastora</name>
    <name type="synonym">Diviner's sage</name>
    <dbReference type="NCBI Taxonomy" id="28513"/>
    <lineage>
        <taxon>Eukaryota</taxon>
        <taxon>Viridiplantae</taxon>
        <taxon>Streptophyta</taxon>
        <taxon>Embryophyta</taxon>
        <taxon>Tracheophyta</taxon>
        <taxon>Spermatophyta</taxon>
        <taxon>Magnoliopsida</taxon>
        <taxon>eudicotyledons</taxon>
        <taxon>Gunneridae</taxon>
        <taxon>Pentapetalae</taxon>
        <taxon>asterids</taxon>
        <taxon>lamiids</taxon>
        <taxon>Lamiales</taxon>
        <taxon>Lamiaceae</taxon>
        <taxon>Nepetoideae</taxon>
        <taxon>Mentheae</taxon>
        <taxon>Salviinae</taxon>
        <taxon>Salvia</taxon>
        <taxon>Salvia subgen. Calosphace</taxon>
    </lineage>
</organism>
<evidence type="ECO:0000259" key="5">
    <source>
        <dbReference type="Pfam" id="PF03171"/>
    </source>
</evidence>
<evidence type="ECO:0000256" key="4">
    <source>
        <dbReference type="ARBA" id="ARBA00023004"/>
    </source>
</evidence>
<feature type="domain" description="Non-haem dioxygenase N-terminal" evidence="6">
    <location>
        <begin position="20"/>
        <end position="107"/>
    </location>
</feature>
<dbReference type="GO" id="GO:0016706">
    <property type="term" value="F:2-oxoglutarate-dependent dioxygenase activity"/>
    <property type="evidence" value="ECO:0007669"/>
    <property type="project" value="UniProtKB-ARBA"/>
</dbReference>
<evidence type="ECO:0000259" key="6">
    <source>
        <dbReference type="Pfam" id="PF14226"/>
    </source>
</evidence>
<feature type="domain" description="Isopenicillin N synthase-like Fe(2+) 2OG dioxygenase" evidence="5">
    <location>
        <begin position="146"/>
        <end position="196"/>
    </location>
</feature>
<gene>
    <name evidence="7" type="ORF">AAHA92_28454</name>
</gene>
<dbReference type="Proteomes" id="UP001567538">
    <property type="component" value="Unassembled WGS sequence"/>
</dbReference>
<comment type="similarity">
    <text evidence="1">Belongs to the iron/ascorbate-dependent oxidoreductase family.</text>
</comment>
<dbReference type="GO" id="GO:0046872">
    <property type="term" value="F:metal ion binding"/>
    <property type="evidence" value="ECO:0007669"/>
    <property type="project" value="UniProtKB-KW"/>
</dbReference>
<evidence type="ECO:0000256" key="1">
    <source>
        <dbReference type="ARBA" id="ARBA00008056"/>
    </source>
</evidence>
<reference evidence="7 8" key="1">
    <citation type="submission" date="2024-06" db="EMBL/GenBank/DDBJ databases">
        <title>A chromosome level genome sequence of Diviner's sage (Salvia divinorum).</title>
        <authorList>
            <person name="Ford S.A."/>
            <person name="Ro D.-K."/>
            <person name="Ness R.W."/>
            <person name="Phillips M.A."/>
        </authorList>
    </citation>
    <scope>NUCLEOTIDE SEQUENCE [LARGE SCALE GENOMIC DNA]</scope>
    <source>
        <strain evidence="7">SAF-2024a</strain>
        <tissue evidence="7">Leaf</tissue>
    </source>
</reference>
<dbReference type="InterPro" id="IPR026992">
    <property type="entry name" value="DIOX_N"/>
</dbReference>
<keyword evidence="2" id="KW-0479">Metal-binding</keyword>
<dbReference type="AlphaFoldDB" id="A0ABD1FXN5"/>
<keyword evidence="8" id="KW-1185">Reference proteome</keyword>
<dbReference type="PANTHER" id="PTHR10209">
    <property type="entry name" value="OXIDOREDUCTASE, 2OG-FE II OXYGENASE FAMILY PROTEIN"/>
    <property type="match status" value="1"/>
</dbReference>
<sequence>MSLVGLKYKKRNKKRGDDPIKREAVVDAVRGASETWGFFQVINHGIPEAVLEEMIDGVRRFFGQDGEERKKWYTRDVNARVVYNSNFDLYRSAAATWRDTVFCEMAPHLPQPEQLPSVCRYIMVEYTKQVMKLGRSLFQILSEALELTLGTPKHTDSDFLTVLLTDQIRGLQVLYQNQWVDVPLVAGALVLVTNDRNDAIRSTELYRPIEVLVSEDDPPRYRATTLAEYITHFTSKGRGGTSALLHFRV</sequence>
<proteinExistence type="inferred from homology"/>
<keyword evidence="4" id="KW-0408">Iron</keyword>
<evidence type="ECO:0000313" key="7">
    <source>
        <dbReference type="EMBL" id="KAL1535703.1"/>
    </source>
</evidence>
<accession>A0ABD1FXN5</accession>
<dbReference type="EMBL" id="JBEAFC010000011">
    <property type="protein sequence ID" value="KAL1535703.1"/>
    <property type="molecule type" value="Genomic_DNA"/>
</dbReference>
<comment type="caution">
    <text evidence="7">The sequence shown here is derived from an EMBL/GenBank/DDBJ whole genome shotgun (WGS) entry which is preliminary data.</text>
</comment>
<dbReference type="Pfam" id="PF03171">
    <property type="entry name" value="2OG-FeII_Oxy"/>
    <property type="match status" value="1"/>
</dbReference>
<dbReference type="Gene3D" id="2.60.120.330">
    <property type="entry name" value="B-lactam Antibiotic, Isopenicillin N Synthase, Chain"/>
    <property type="match status" value="2"/>
</dbReference>
<dbReference type="InterPro" id="IPR027443">
    <property type="entry name" value="IPNS-like_sf"/>
</dbReference>
<dbReference type="SUPFAM" id="SSF51197">
    <property type="entry name" value="Clavaminate synthase-like"/>
    <property type="match status" value="1"/>
</dbReference>
<evidence type="ECO:0000256" key="3">
    <source>
        <dbReference type="ARBA" id="ARBA00023002"/>
    </source>
</evidence>